<organism evidence="1 2">
    <name type="scientific">Eptatretus burgeri</name>
    <name type="common">Inshore hagfish</name>
    <dbReference type="NCBI Taxonomy" id="7764"/>
    <lineage>
        <taxon>Eukaryota</taxon>
        <taxon>Metazoa</taxon>
        <taxon>Chordata</taxon>
        <taxon>Craniata</taxon>
        <taxon>Vertebrata</taxon>
        <taxon>Cyclostomata</taxon>
        <taxon>Myxini</taxon>
        <taxon>Myxiniformes</taxon>
        <taxon>Myxinidae</taxon>
        <taxon>Eptatretinae</taxon>
        <taxon>Eptatretus</taxon>
    </lineage>
</organism>
<reference evidence="1" key="2">
    <citation type="submission" date="2025-09" db="UniProtKB">
        <authorList>
            <consortium name="Ensembl"/>
        </authorList>
    </citation>
    <scope>IDENTIFICATION</scope>
</reference>
<name>A0A8C4X054_EPTBU</name>
<dbReference type="Proteomes" id="UP000694388">
    <property type="component" value="Unplaced"/>
</dbReference>
<proteinExistence type="predicted"/>
<dbReference type="Ensembl" id="ENSEBUT00000023574.1">
    <property type="protein sequence ID" value="ENSEBUP00000022998.1"/>
    <property type="gene ID" value="ENSEBUG00000014171.1"/>
</dbReference>
<protein>
    <submittedName>
        <fullName evidence="1">Uncharacterized protein</fullName>
    </submittedName>
</protein>
<accession>A0A8C4X054</accession>
<evidence type="ECO:0000313" key="1">
    <source>
        <dbReference type="Ensembl" id="ENSEBUP00000022998.1"/>
    </source>
</evidence>
<sequence length="99" mass="11080">MSFKLCAQMTNDGFHMHAVRFRDQIQDGRLAAILLLKRVHNHFSNIHGSILFKLGQSTAECIAGIVAFIRSNPRASRDVLNRALEKQVCIFAARVQAMG</sequence>
<reference evidence="1" key="1">
    <citation type="submission" date="2025-08" db="UniProtKB">
        <authorList>
            <consortium name="Ensembl"/>
        </authorList>
    </citation>
    <scope>IDENTIFICATION</scope>
</reference>
<keyword evidence="2" id="KW-1185">Reference proteome</keyword>
<evidence type="ECO:0000313" key="2">
    <source>
        <dbReference type="Proteomes" id="UP000694388"/>
    </source>
</evidence>
<dbReference type="AlphaFoldDB" id="A0A8C4X054"/>